<evidence type="ECO:0000313" key="3">
    <source>
        <dbReference type="Proteomes" id="UP000326757"/>
    </source>
</evidence>
<keyword evidence="3" id="KW-1185">Reference proteome</keyword>
<evidence type="ECO:0000313" key="2">
    <source>
        <dbReference type="EMBL" id="KAB8300178.1"/>
    </source>
</evidence>
<evidence type="ECO:0000256" key="1">
    <source>
        <dbReference type="SAM" id="MobiDB-lite"/>
    </source>
</evidence>
<feature type="region of interest" description="Disordered" evidence="1">
    <location>
        <begin position="37"/>
        <end position="77"/>
    </location>
</feature>
<name>A0A5N6KAI4_MONLA</name>
<dbReference type="Proteomes" id="UP000326757">
    <property type="component" value="Unassembled WGS sequence"/>
</dbReference>
<accession>A0A5N6KAI4</accession>
<sequence length="77" mass="8820">MHTLCAQPVIDLLINSYISIPNSPLSHNWDISHQAIIHHPLPNPPPHSNNPKNPVNHTKKKKKRKSRFLQPLFPLVI</sequence>
<gene>
    <name evidence="2" type="ORF">EYC80_000404</name>
</gene>
<organism evidence="2 3">
    <name type="scientific">Monilinia laxa</name>
    <name type="common">Brown rot fungus</name>
    <name type="synonym">Sclerotinia laxa</name>
    <dbReference type="NCBI Taxonomy" id="61186"/>
    <lineage>
        <taxon>Eukaryota</taxon>
        <taxon>Fungi</taxon>
        <taxon>Dikarya</taxon>
        <taxon>Ascomycota</taxon>
        <taxon>Pezizomycotina</taxon>
        <taxon>Leotiomycetes</taxon>
        <taxon>Helotiales</taxon>
        <taxon>Sclerotiniaceae</taxon>
        <taxon>Monilinia</taxon>
    </lineage>
</organism>
<feature type="compositionally biased region" description="Basic residues" evidence="1">
    <location>
        <begin position="57"/>
        <end position="67"/>
    </location>
</feature>
<dbReference type="EMBL" id="VIGI01000005">
    <property type="protein sequence ID" value="KAB8300178.1"/>
    <property type="molecule type" value="Genomic_DNA"/>
</dbReference>
<dbReference type="AlphaFoldDB" id="A0A5N6KAI4"/>
<proteinExistence type="predicted"/>
<comment type="caution">
    <text evidence="2">The sequence shown here is derived from an EMBL/GenBank/DDBJ whole genome shotgun (WGS) entry which is preliminary data.</text>
</comment>
<protein>
    <submittedName>
        <fullName evidence="2">Uncharacterized protein</fullName>
    </submittedName>
</protein>
<reference evidence="2 3" key="1">
    <citation type="submission" date="2019-06" db="EMBL/GenBank/DDBJ databases">
        <title>Genome Sequence of the Brown Rot Fungal Pathogen Monilinia laxa.</title>
        <authorList>
            <person name="De Miccolis Angelini R.M."/>
            <person name="Landi L."/>
            <person name="Abate D."/>
            <person name="Pollastro S."/>
            <person name="Romanazzi G."/>
            <person name="Faretra F."/>
        </authorList>
    </citation>
    <scope>NUCLEOTIDE SEQUENCE [LARGE SCALE GENOMIC DNA]</scope>
    <source>
        <strain evidence="2 3">Mlax316</strain>
    </source>
</reference>